<proteinExistence type="predicted"/>
<dbReference type="RefSeq" id="WP_128830736.1">
    <property type="nucleotide sequence ID" value="NZ_CP060035.1"/>
</dbReference>
<keyword evidence="1" id="KW-1133">Transmembrane helix</keyword>
<keyword evidence="1" id="KW-0812">Transmembrane</keyword>
<sequence>MRCSGCGKDIPFAGQVCPYCQRDKSSDQAAHGCIGVALFIGGGLGYAVGGFTGLLTGGFIFGIIAAIASMPQAKKKAKTPPKVVVANLPKTAPKPVEKADSNPTPEERLMRLDTLRANGIINQQEYDEQRKAIISSL</sequence>
<evidence type="ECO:0000313" key="2">
    <source>
        <dbReference type="EMBL" id="QOT71872.1"/>
    </source>
</evidence>
<gene>
    <name evidence="2" type="ORF">H5V43_01450</name>
</gene>
<reference evidence="3" key="1">
    <citation type="submission" date="2020-08" db="EMBL/GenBank/DDBJ databases">
        <title>Complete genome sequence of Sphingobium barthaii strain KK22, a high-molecular-weight polycyclic aromatic hydrocarbon-degrading soil bacterium.</title>
        <authorList>
            <person name="Mori J.F."/>
            <person name="Kanaly R.A."/>
        </authorList>
    </citation>
    <scope>NUCLEOTIDE SEQUENCE [LARGE SCALE GENOMIC DNA]</scope>
    <source>
        <strain evidence="3">KK22</strain>
    </source>
</reference>
<accession>A0A7M2GID9</accession>
<dbReference type="AlphaFoldDB" id="A0A7M2GID9"/>
<protein>
    <submittedName>
        <fullName evidence="2">SHOCT domain-containing protein</fullName>
    </submittedName>
</protein>
<evidence type="ECO:0000256" key="1">
    <source>
        <dbReference type="SAM" id="Phobius"/>
    </source>
</evidence>
<name>A0A7M2GID9_SPHSA</name>
<dbReference type="Proteomes" id="UP000593663">
    <property type="component" value="Chromosome 1"/>
</dbReference>
<dbReference type="EMBL" id="CP060035">
    <property type="protein sequence ID" value="QOT71872.1"/>
    <property type="molecule type" value="Genomic_DNA"/>
</dbReference>
<evidence type="ECO:0000313" key="3">
    <source>
        <dbReference type="Proteomes" id="UP000593663"/>
    </source>
</evidence>
<keyword evidence="1" id="KW-0472">Membrane</keyword>
<dbReference type="KEGG" id="sbar:H5V43_01450"/>
<organism evidence="2 3">
    <name type="scientific">Sphingobium fuliginis (strain ATCC 27551)</name>
    <dbReference type="NCBI Taxonomy" id="336203"/>
    <lineage>
        <taxon>Bacteria</taxon>
        <taxon>Pseudomonadati</taxon>
        <taxon>Pseudomonadota</taxon>
        <taxon>Alphaproteobacteria</taxon>
        <taxon>Sphingomonadales</taxon>
        <taxon>Sphingomonadaceae</taxon>
        <taxon>Sphingobium</taxon>
    </lineage>
</organism>
<feature type="transmembrane region" description="Helical" evidence="1">
    <location>
        <begin position="46"/>
        <end position="68"/>
    </location>
</feature>